<gene>
    <name evidence="1" type="ORF">LOK49_LG06G01185</name>
</gene>
<evidence type="ECO:0000313" key="1">
    <source>
        <dbReference type="EMBL" id="KAI8010641.1"/>
    </source>
</evidence>
<dbReference type="Proteomes" id="UP001060215">
    <property type="component" value="Chromosome 5"/>
</dbReference>
<proteinExistence type="predicted"/>
<sequence length="223" mass="25796">MTTTTKKSVSNACILEDVLVEILARLPVKSLLRFRSVYKSWYSLITNPSFITTHLNRTKSNHIHKLLIKFNYENGDRCLSFTDDKTFRDEFVKLDYPFQNYDKIVGSSDGLLCLLDYYGSEYVVLWNPSIRRFMKLPKSCSSVTKARRHLLRFDFGFGFDHMSNGYKVVKIMGAKDNHRHCVVHRVELFALSTGSWRSICIGDLCYELYGFDSLPTFMNGAAH</sequence>
<keyword evidence="2" id="KW-1185">Reference proteome</keyword>
<dbReference type="EMBL" id="CM045762">
    <property type="protein sequence ID" value="KAI8010641.1"/>
    <property type="molecule type" value="Genomic_DNA"/>
</dbReference>
<comment type="caution">
    <text evidence="1">The sequence shown here is derived from an EMBL/GenBank/DDBJ whole genome shotgun (WGS) entry which is preliminary data.</text>
</comment>
<organism evidence="1 2">
    <name type="scientific">Camellia lanceoleosa</name>
    <dbReference type="NCBI Taxonomy" id="1840588"/>
    <lineage>
        <taxon>Eukaryota</taxon>
        <taxon>Viridiplantae</taxon>
        <taxon>Streptophyta</taxon>
        <taxon>Embryophyta</taxon>
        <taxon>Tracheophyta</taxon>
        <taxon>Spermatophyta</taxon>
        <taxon>Magnoliopsida</taxon>
        <taxon>eudicotyledons</taxon>
        <taxon>Gunneridae</taxon>
        <taxon>Pentapetalae</taxon>
        <taxon>asterids</taxon>
        <taxon>Ericales</taxon>
        <taxon>Theaceae</taxon>
        <taxon>Camellia</taxon>
    </lineage>
</organism>
<protein>
    <submittedName>
        <fullName evidence="1">F-box protein</fullName>
    </submittedName>
</protein>
<reference evidence="1 2" key="1">
    <citation type="journal article" date="2022" name="Plant J.">
        <title>Chromosome-level genome of Camellia lanceoleosa provides a valuable resource for understanding genome evolution and self-incompatibility.</title>
        <authorList>
            <person name="Gong W."/>
            <person name="Xiao S."/>
            <person name="Wang L."/>
            <person name="Liao Z."/>
            <person name="Chang Y."/>
            <person name="Mo W."/>
            <person name="Hu G."/>
            <person name="Li W."/>
            <person name="Zhao G."/>
            <person name="Zhu H."/>
            <person name="Hu X."/>
            <person name="Ji K."/>
            <person name="Xiang X."/>
            <person name="Song Q."/>
            <person name="Yuan D."/>
            <person name="Jin S."/>
            <person name="Zhang L."/>
        </authorList>
    </citation>
    <scope>NUCLEOTIDE SEQUENCE [LARGE SCALE GENOMIC DNA]</scope>
    <source>
        <strain evidence="1">SQ_2022a</strain>
    </source>
</reference>
<evidence type="ECO:0000313" key="2">
    <source>
        <dbReference type="Proteomes" id="UP001060215"/>
    </source>
</evidence>
<name>A0ACC0HF26_9ERIC</name>
<accession>A0ACC0HF26</accession>